<keyword evidence="4 6" id="KW-0378">Hydrolase</keyword>
<dbReference type="GO" id="GO:0006298">
    <property type="term" value="P:mismatch repair"/>
    <property type="evidence" value="ECO:0007669"/>
    <property type="project" value="UniProtKB-UniRule"/>
</dbReference>
<dbReference type="InterPro" id="IPR011335">
    <property type="entry name" value="Restrct_endonuc-II-like"/>
</dbReference>
<protein>
    <recommendedName>
        <fullName evidence="6">Very short patch repair endonuclease</fullName>
        <ecNumber evidence="6">3.1.-.-</ecNumber>
    </recommendedName>
</protein>
<dbReference type="PIRSF" id="PIRSF018267">
    <property type="entry name" value="VSR_endonuc"/>
    <property type="match status" value="1"/>
</dbReference>
<keyword evidence="8" id="KW-1185">Reference proteome</keyword>
<evidence type="ECO:0000313" key="8">
    <source>
        <dbReference type="Proteomes" id="UP000184048"/>
    </source>
</evidence>
<keyword evidence="3 6" id="KW-0227">DNA damage</keyword>
<keyword evidence="5 6" id="KW-0234">DNA repair</keyword>
<dbReference type="Pfam" id="PF03852">
    <property type="entry name" value="Vsr"/>
    <property type="match status" value="1"/>
</dbReference>
<comment type="similarity">
    <text evidence="6">Belongs to the vsr family.</text>
</comment>
<dbReference type="NCBIfam" id="TIGR00632">
    <property type="entry name" value="vsr"/>
    <property type="match status" value="1"/>
</dbReference>
<proteinExistence type="inferred from homology"/>
<reference evidence="7 8" key="1">
    <citation type="submission" date="2016-11" db="EMBL/GenBank/DDBJ databases">
        <authorList>
            <person name="Jaros S."/>
            <person name="Januszkiewicz K."/>
            <person name="Wedrychowicz H."/>
        </authorList>
    </citation>
    <scope>NUCLEOTIDE SEQUENCE [LARGE SCALE GENOMIC DNA]</scope>
    <source>
        <strain evidence="7 8">DSM 18119</strain>
    </source>
</reference>
<evidence type="ECO:0000256" key="4">
    <source>
        <dbReference type="ARBA" id="ARBA00022801"/>
    </source>
</evidence>
<keyword evidence="2 6" id="KW-0255">Endonuclease</keyword>
<dbReference type="EMBL" id="FQUU01000012">
    <property type="protein sequence ID" value="SHF53494.1"/>
    <property type="molecule type" value="Genomic_DNA"/>
</dbReference>
<dbReference type="GO" id="GO:0016787">
    <property type="term" value="F:hydrolase activity"/>
    <property type="evidence" value="ECO:0007669"/>
    <property type="project" value="UniProtKB-KW"/>
</dbReference>
<dbReference type="STRING" id="1121884.SAMN02745131_02920"/>
<sequence length="145" mass="17216">MDMLSPGQRRKTMQAIKSTNTKIEIMLGKALWAQGYRYRKNDKSVFGKPDFTFKKYRLVIFCDSEFWHGKNWETLQKRLRSNREYWIPKIERNIARDIKVNETLIQDGWTVLRFWESEIKNSLSMCISKVESIIKGAAQVDNFIS</sequence>
<keyword evidence="1 6" id="KW-0540">Nuclease</keyword>
<evidence type="ECO:0000313" key="7">
    <source>
        <dbReference type="EMBL" id="SHF53494.1"/>
    </source>
</evidence>
<gene>
    <name evidence="7" type="ORF">SAMN02745131_02920</name>
</gene>
<organism evidence="7 8">
    <name type="scientific">Flavisolibacter ginsengisoli DSM 18119</name>
    <dbReference type="NCBI Taxonomy" id="1121884"/>
    <lineage>
        <taxon>Bacteria</taxon>
        <taxon>Pseudomonadati</taxon>
        <taxon>Bacteroidota</taxon>
        <taxon>Chitinophagia</taxon>
        <taxon>Chitinophagales</taxon>
        <taxon>Chitinophagaceae</taxon>
        <taxon>Flavisolibacter</taxon>
    </lineage>
</organism>
<dbReference type="InterPro" id="IPR004603">
    <property type="entry name" value="DNA_mismatch_endonuc_vsr"/>
</dbReference>
<evidence type="ECO:0000256" key="2">
    <source>
        <dbReference type="ARBA" id="ARBA00022759"/>
    </source>
</evidence>
<dbReference type="SUPFAM" id="SSF52980">
    <property type="entry name" value="Restriction endonuclease-like"/>
    <property type="match status" value="1"/>
</dbReference>
<dbReference type="RefSeq" id="WP_072836066.1">
    <property type="nucleotide sequence ID" value="NZ_FQUU01000012.1"/>
</dbReference>
<dbReference type="EC" id="3.1.-.-" evidence="6"/>
<accession>A0A1M5CFF2</accession>
<evidence type="ECO:0000256" key="5">
    <source>
        <dbReference type="ARBA" id="ARBA00023204"/>
    </source>
</evidence>
<dbReference type="OrthoDB" id="9801520at2"/>
<dbReference type="GO" id="GO:0004519">
    <property type="term" value="F:endonuclease activity"/>
    <property type="evidence" value="ECO:0007669"/>
    <property type="project" value="UniProtKB-KW"/>
</dbReference>
<dbReference type="AlphaFoldDB" id="A0A1M5CFF2"/>
<dbReference type="Proteomes" id="UP000184048">
    <property type="component" value="Unassembled WGS sequence"/>
</dbReference>
<evidence type="ECO:0000256" key="6">
    <source>
        <dbReference type="PIRNR" id="PIRNR018267"/>
    </source>
</evidence>
<evidence type="ECO:0000256" key="1">
    <source>
        <dbReference type="ARBA" id="ARBA00022722"/>
    </source>
</evidence>
<dbReference type="CDD" id="cd00221">
    <property type="entry name" value="Vsr"/>
    <property type="match status" value="1"/>
</dbReference>
<evidence type="ECO:0000256" key="3">
    <source>
        <dbReference type="ARBA" id="ARBA00022763"/>
    </source>
</evidence>
<dbReference type="Gene3D" id="3.40.960.10">
    <property type="entry name" value="VSR Endonuclease"/>
    <property type="match status" value="1"/>
</dbReference>
<name>A0A1M5CFF2_9BACT</name>
<comment type="function">
    <text evidence="6">May nick specific sequences that contain T:G mispairs resulting from m5C-deamination.</text>
</comment>